<dbReference type="InterPro" id="IPR020892">
    <property type="entry name" value="Cyclophilin-type_PPIase_CS"/>
</dbReference>
<keyword evidence="2 5" id="KW-0732">Signal</keyword>
<protein>
    <recommendedName>
        <fullName evidence="5">Peptidyl-prolyl cis-trans isomerase</fullName>
        <shortName evidence="5">PPIase</shortName>
        <ecNumber evidence="5">5.2.1.8</ecNumber>
    </recommendedName>
</protein>
<dbReference type="GO" id="GO:0016018">
    <property type="term" value="F:cyclosporin A binding"/>
    <property type="evidence" value="ECO:0007669"/>
    <property type="project" value="TreeGrafter"/>
</dbReference>
<evidence type="ECO:0000256" key="1">
    <source>
        <dbReference type="ARBA" id="ARBA00000971"/>
    </source>
</evidence>
<proteinExistence type="inferred from homology"/>
<keyword evidence="4 5" id="KW-0413">Isomerase</keyword>
<dbReference type="EC" id="5.2.1.8" evidence="5"/>
<dbReference type="PROSITE" id="PS50072">
    <property type="entry name" value="CSA_PPIASE_2"/>
    <property type="match status" value="1"/>
</dbReference>
<dbReference type="AlphaFoldDB" id="A0A8J1UP64"/>
<dbReference type="InterPro" id="IPR024936">
    <property type="entry name" value="Cyclophilin-type_PPIase"/>
</dbReference>
<evidence type="ECO:0000256" key="2">
    <source>
        <dbReference type="ARBA" id="ARBA00022729"/>
    </source>
</evidence>
<evidence type="ECO:0000256" key="3">
    <source>
        <dbReference type="ARBA" id="ARBA00023110"/>
    </source>
</evidence>
<comment type="catalytic activity">
    <reaction evidence="1 5">
        <text>[protein]-peptidylproline (omega=180) = [protein]-peptidylproline (omega=0)</text>
        <dbReference type="Rhea" id="RHEA:16237"/>
        <dbReference type="Rhea" id="RHEA-COMP:10747"/>
        <dbReference type="Rhea" id="RHEA-COMP:10748"/>
        <dbReference type="ChEBI" id="CHEBI:83833"/>
        <dbReference type="ChEBI" id="CHEBI:83834"/>
        <dbReference type="EC" id="5.2.1.8"/>
    </reaction>
</comment>
<dbReference type="InterPro" id="IPR029000">
    <property type="entry name" value="Cyclophilin-like_dom_sf"/>
</dbReference>
<dbReference type="PANTHER" id="PTHR11071:SF561">
    <property type="entry name" value="PEPTIDYL-PROLYL CIS-TRANS ISOMERASE D-RELATED"/>
    <property type="match status" value="1"/>
</dbReference>
<feature type="chain" id="PRO_5042621113" description="Peptidyl-prolyl cis-trans isomerase" evidence="5">
    <location>
        <begin position="26"/>
        <end position="208"/>
    </location>
</feature>
<sequence length="208" mass="22702">IGRSSRMQVLIVSSLLALCAYKTQAGDVTVTNKVFFDVKQGDEDLGRIVIGLFGETAPLTVKNFIALATKSEGYGYETSTFHRVIDGFMIQGGDFSARDGSGSKSIYGEYFDDENFKLDHYGAGWVSMANAGKDTNGSQFFITTVETKWLNGKHTVFGKVLEGMEIVRKIEKTKVGEKDDPVVDIVIAKSGSLEVTTPFDVERADSVV</sequence>
<gene>
    <name evidence="6" type="ORF">OFUS_LOCUS6688</name>
</gene>
<reference evidence="6" key="1">
    <citation type="submission" date="2022-03" db="EMBL/GenBank/DDBJ databases">
        <authorList>
            <person name="Martin C."/>
        </authorList>
    </citation>
    <scope>NUCLEOTIDE SEQUENCE</scope>
</reference>
<dbReference type="OrthoDB" id="193499at2759"/>
<evidence type="ECO:0000256" key="5">
    <source>
        <dbReference type="RuleBase" id="RU363019"/>
    </source>
</evidence>
<dbReference type="EMBL" id="CAIIXF020000003">
    <property type="protein sequence ID" value="CAH1779931.1"/>
    <property type="molecule type" value="Genomic_DNA"/>
</dbReference>
<accession>A0A8J1UP64</accession>
<dbReference type="FunFam" id="2.40.100.10:FF:000001">
    <property type="entry name" value="Peptidyl-prolyl cis-trans isomerase"/>
    <property type="match status" value="1"/>
</dbReference>
<dbReference type="Gene3D" id="2.40.100.10">
    <property type="entry name" value="Cyclophilin-like"/>
    <property type="match status" value="1"/>
</dbReference>
<comment type="similarity">
    <text evidence="5">Belongs to the cyclophilin-type PPIase family.</text>
</comment>
<keyword evidence="3 5" id="KW-0697">Rotamase</keyword>
<name>A0A8J1UP64_OWEFU</name>
<keyword evidence="7" id="KW-1185">Reference proteome</keyword>
<evidence type="ECO:0000256" key="4">
    <source>
        <dbReference type="ARBA" id="ARBA00023235"/>
    </source>
</evidence>
<dbReference type="GO" id="GO:0003755">
    <property type="term" value="F:peptidyl-prolyl cis-trans isomerase activity"/>
    <property type="evidence" value="ECO:0007669"/>
    <property type="project" value="UniProtKB-UniRule"/>
</dbReference>
<evidence type="ECO:0000313" key="7">
    <source>
        <dbReference type="Proteomes" id="UP000749559"/>
    </source>
</evidence>
<dbReference type="PRINTS" id="PR00153">
    <property type="entry name" value="CSAPPISMRASE"/>
</dbReference>
<comment type="function">
    <text evidence="5">PPIases accelerate the folding of proteins. It catalyzes the cis-trans isomerization of proline imidic peptide bonds in oligopeptides.</text>
</comment>
<dbReference type="GO" id="GO:0005737">
    <property type="term" value="C:cytoplasm"/>
    <property type="evidence" value="ECO:0007669"/>
    <property type="project" value="TreeGrafter"/>
</dbReference>
<dbReference type="PANTHER" id="PTHR11071">
    <property type="entry name" value="PEPTIDYL-PROLYL CIS-TRANS ISOMERASE"/>
    <property type="match status" value="1"/>
</dbReference>
<dbReference type="InterPro" id="IPR002130">
    <property type="entry name" value="Cyclophilin-type_PPIase_dom"/>
</dbReference>
<dbReference type="PROSITE" id="PS00170">
    <property type="entry name" value="CSA_PPIASE_1"/>
    <property type="match status" value="1"/>
</dbReference>
<dbReference type="Pfam" id="PF00160">
    <property type="entry name" value="Pro_isomerase"/>
    <property type="match status" value="1"/>
</dbReference>
<evidence type="ECO:0000313" key="6">
    <source>
        <dbReference type="EMBL" id="CAH1779931.1"/>
    </source>
</evidence>
<dbReference type="PIRSF" id="PIRSF001467">
    <property type="entry name" value="Peptidylpro_ismrse"/>
    <property type="match status" value="1"/>
</dbReference>
<dbReference type="SUPFAM" id="SSF50891">
    <property type="entry name" value="Cyclophilin-like"/>
    <property type="match status" value="1"/>
</dbReference>
<dbReference type="GO" id="GO:0006457">
    <property type="term" value="P:protein folding"/>
    <property type="evidence" value="ECO:0007669"/>
    <property type="project" value="InterPro"/>
</dbReference>
<organism evidence="6 7">
    <name type="scientific">Owenia fusiformis</name>
    <name type="common">Polychaete worm</name>
    <dbReference type="NCBI Taxonomy" id="6347"/>
    <lineage>
        <taxon>Eukaryota</taxon>
        <taxon>Metazoa</taxon>
        <taxon>Spiralia</taxon>
        <taxon>Lophotrochozoa</taxon>
        <taxon>Annelida</taxon>
        <taxon>Polychaeta</taxon>
        <taxon>Sedentaria</taxon>
        <taxon>Canalipalpata</taxon>
        <taxon>Sabellida</taxon>
        <taxon>Oweniida</taxon>
        <taxon>Oweniidae</taxon>
        <taxon>Owenia</taxon>
    </lineage>
</organism>
<comment type="caution">
    <text evidence="6">The sequence shown here is derived from an EMBL/GenBank/DDBJ whole genome shotgun (WGS) entry which is preliminary data.</text>
</comment>
<feature type="signal peptide" evidence="5">
    <location>
        <begin position="1"/>
        <end position="25"/>
    </location>
</feature>
<feature type="non-terminal residue" evidence="6">
    <location>
        <position position="208"/>
    </location>
</feature>
<dbReference type="Proteomes" id="UP000749559">
    <property type="component" value="Unassembled WGS sequence"/>
</dbReference>